<accession>A0A9X3X0M1</accession>
<dbReference type="AlphaFoldDB" id="A0A9X3X0M1"/>
<evidence type="ECO:0000313" key="1">
    <source>
        <dbReference type="EMBL" id="MDC3981912.1"/>
    </source>
</evidence>
<dbReference type="EMBL" id="JAGTJJ010000006">
    <property type="protein sequence ID" value="MDC3981912.1"/>
    <property type="molecule type" value="Genomic_DNA"/>
</dbReference>
<dbReference type="Proteomes" id="UP001151081">
    <property type="component" value="Unassembled WGS sequence"/>
</dbReference>
<protein>
    <submittedName>
        <fullName evidence="1">Uncharacterized protein</fullName>
    </submittedName>
</protein>
<dbReference type="RefSeq" id="WP_272418883.1">
    <property type="nucleotide sequence ID" value="NZ_JAGTJJ010000006.1"/>
</dbReference>
<organism evidence="1 2">
    <name type="scientific">Polyangium jinanense</name>
    <dbReference type="NCBI Taxonomy" id="2829994"/>
    <lineage>
        <taxon>Bacteria</taxon>
        <taxon>Pseudomonadati</taxon>
        <taxon>Myxococcota</taxon>
        <taxon>Polyangia</taxon>
        <taxon>Polyangiales</taxon>
        <taxon>Polyangiaceae</taxon>
        <taxon>Polyangium</taxon>
    </lineage>
</organism>
<name>A0A9X3X0M1_9BACT</name>
<sequence length="193" mass="21733">MSAELRERRHALQERVTGLVPPLPESPDALFKEIRQHLWQAADQGALRTPPQGIMRLLKRTSEGQPRGQVAITGGEKNEKRTRDRAHFERDDGAWFDFAITVAYEPGVPLVLLGYNFEIRFPDLQSPLFVRFDVNLPGHENEALGIRSHLHPGSDDLQVPAPFMSPLEVLDDVVYGLRLREGRKPRATRGASA</sequence>
<keyword evidence="2" id="KW-1185">Reference proteome</keyword>
<gene>
    <name evidence="1" type="ORF">KEG57_15455</name>
</gene>
<proteinExistence type="predicted"/>
<reference evidence="1 2" key="1">
    <citation type="submission" date="2021-04" db="EMBL/GenBank/DDBJ databases">
        <title>Genome analysis of Polyangium sp.</title>
        <authorList>
            <person name="Li Y."/>
            <person name="Wang J."/>
        </authorList>
    </citation>
    <scope>NUCLEOTIDE SEQUENCE [LARGE SCALE GENOMIC DNA]</scope>
    <source>
        <strain evidence="1 2">SDU14</strain>
    </source>
</reference>
<evidence type="ECO:0000313" key="2">
    <source>
        <dbReference type="Proteomes" id="UP001151081"/>
    </source>
</evidence>
<comment type="caution">
    <text evidence="1">The sequence shown here is derived from an EMBL/GenBank/DDBJ whole genome shotgun (WGS) entry which is preliminary data.</text>
</comment>